<feature type="domain" description="HTH myb-type" evidence="10">
    <location>
        <begin position="138"/>
        <end position="188"/>
    </location>
</feature>
<dbReference type="GO" id="GO:0000278">
    <property type="term" value="P:mitotic cell cycle"/>
    <property type="evidence" value="ECO:0007669"/>
    <property type="project" value="TreeGrafter"/>
</dbReference>
<dbReference type="FunFam" id="1.10.10.60:FF:000016">
    <property type="entry name" value="Transcriptional activator Myb isoform A"/>
    <property type="match status" value="1"/>
</dbReference>
<evidence type="ECO:0000313" key="12">
    <source>
        <dbReference type="Proteomes" id="UP000694422"/>
    </source>
</evidence>
<dbReference type="Ensembl" id="ENSSDAT00000026299.1">
    <property type="protein sequence ID" value="ENSSDAP00000023007.1"/>
    <property type="gene ID" value="ENSSDAG00000020881.1"/>
</dbReference>
<dbReference type="GO" id="GO:0000978">
    <property type="term" value="F:RNA polymerase II cis-regulatory region sequence-specific DNA binding"/>
    <property type="evidence" value="ECO:0007669"/>
    <property type="project" value="TreeGrafter"/>
</dbReference>
<feature type="domain" description="Myb-like" evidence="9">
    <location>
        <begin position="82"/>
        <end position="133"/>
    </location>
</feature>
<dbReference type="Gene3D" id="1.10.10.60">
    <property type="entry name" value="Homeodomain-like"/>
    <property type="match status" value="3"/>
</dbReference>
<feature type="region of interest" description="Disordered" evidence="8">
    <location>
        <begin position="452"/>
        <end position="482"/>
    </location>
</feature>
<organism evidence="11 12">
    <name type="scientific">Spermophilus dauricus</name>
    <name type="common">Daurian ground squirrel</name>
    <dbReference type="NCBI Taxonomy" id="99837"/>
    <lineage>
        <taxon>Eukaryota</taxon>
        <taxon>Metazoa</taxon>
        <taxon>Chordata</taxon>
        <taxon>Craniata</taxon>
        <taxon>Vertebrata</taxon>
        <taxon>Euteleostomi</taxon>
        <taxon>Mammalia</taxon>
        <taxon>Eutheria</taxon>
        <taxon>Euarchontoglires</taxon>
        <taxon>Glires</taxon>
        <taxon>Rodentia</taxon>
        <taxon>Sciuromorpha</taxon>
        <taxon>Sciuridae</taxon>
        <taxon>Xerinae</taxon>
        <taxon>Marmotini</taxon>
        <taxon>Spermophilus</taxon>
    </lineage>
</organism>
<dbReference type="PANTHER" id="PTHR45614:SF9">
    <property type="entry name" value="MYB-RELATED PROTEIN A"/>
    <property type="match status" value="1"/>
</dbReference>
<dbReference type="GO" id="GO:0001228">
    <property type="term" value="F:DNA-binding transcription activator activity, RNA polymerase II-specific"/>
    <property type="evidence" value="ECO:0007669"/>
    <property type="project" value="UniProtKB-ARBA"/>
</dbReference>
<dbReference type="InterPro" id="IPR017930">
    <property type="entry name" value="Myb_dom"/>
</dbReference>
<feature type="domain" description="Myb-like" evidence="9">
    <location>
        <begin position="134"/>
        <end position="184"/>
    </location>
</feature>
<evidence type="ECO:0000256" key="7">
    <source>
        <dbReference type="ARBA" id="ARBA00023242"/>
    </source>
</evidence>
<feature type="domain" description="HTH myb-type" evidence="10">
    <location>
        <begin position="34"/>
        <end position="81"/>
    </location>
</feature>
<sequence length="692" mass="78975">MAKRSRSEDEDDDLQYADHDYEVPQQKGLKKLWNRVKWTRDEDDKLKKLVEQHGTDDWTLIASHLQNRSDFQCQHRWQKVLNPELIKGPWTKEEDQRVIELVQKYGPKRWSLIAKHLKGRIGKQCRERWHNHLNPEVKKSSWTEEEDRIIYEAHKRLGNRWAEIAKLLPGRTDNSIKNHWNSTMRRKVEQEGYLQDGIKSERSSSKLQHKPCATMDHLQTQNQFYIPVQIPGYQYVSPEGNCVEHVQTTSAFIQQPFVDEDPDKEKKIKELEMLLMSAENEVRRKRLPSQPGSFSSWSGSFLMDDSMSNTLNSLEEHATEFYGMDENQTASAQQNSPTKFLAVEANAVLSSLQTIPEFAETLELIESDPVAWSDVTSFDLSDAAASPVKSTPVKLMRIQHNEGAMECQFNVSLVLEGKKNSCNGGDNEAVPLTSPNVAKFSTPPTILRKKRRMRIGQSPNSELGDGTFNDGGNTALKHTPVKTLPFSPSQFFNTCPGNEQLNIENPSFTSTPICGQKVLITTPLQKETTPKDQKENVGFRTPTIRRSILGTTPRTPTPFKNALAAQEKKYGPLKIVSQPLAFLEEDIREVLKEETGTDIFLKEEDEPAYKSCKQEHTASVKKVRKSLVLDNWEKEEPGTQLLTEDISEMQSNCEWETVVYGKTEDQLIMTEQARRYLSTYTATSSTSRALIL</sequence>
<protein>
    <submittedName>
        <fullName evidence="11">MYB proto-oncogene like 1</fullName>
    </submittedName>
</protein>
<dbReference type="PROSITE" id="PS51294">
    <property type="entry name" value="HTH_MYB"/>
    <property type="match status" value="3"/>
</dbReference>
<dbReference type="InterPro" id="IPR012642">
    <property type="entry name" value="Tscrpt_reg_Wos2-domain"/>
</dbReference>
<dbReference type="CDD" id="cd00167">
    <property type="entry name" value="SANT"/>
    <property type="match status" value="3"/>
</dbReference>
<dbReference type="Pfam" id="PF09316">
    <property type="entry name" value="Cmyb_C"/>
    <property type="match status" value="1"/>
</dbReference>
<dbReference type="SUPFAM" id="SSF46689">
    <property type="entry name" value="Homeodomain-like"/>
    <property type="match status" value="2"/>
</dbReference>
<dbReference type="InterPro" id="IPR050560">
    <property type="entry name" value="MYB_TF"/>
</dbReference>
<reference evidence="11" key="1">
    <citation type="submission" date="2025-08" db="UniProtKB">
        <authorList>
            <consortium name="Ensembl"/>
        </authorList>
    </citation>
    <scope>IDENTIFICATION</scope>
</reference>
<evidence type="ECO:0000256" key="2">
    <source>
        <dbReference type="ARBA" id="ARBA00022737"/>
    </source>
</evidence>
<dbReference type="Proteomes" id="UP000694422">
    <property type="component" value="Unplaced"/>
</dbReference>
<dbReference type="Pfam" id="PF13921">
    <property type="entry name" value="Myb_DNA-bind_6"/>
    <property type="match status" value="1"/>
</dbReference>
<keyword evidence="2" id="KW-0677">Repeat</keyword>
<dbReference type="InterPro" id="IPR015395">
    <property type="entry name" value="C-myb_C"/>
</dbReference>
<dbReference type="GO" id="GO:0005634">
    <property type="term" value="C:nucleus"/>
    <property type="evidence" value="ECO:0007669"/>
    <property type="project" value="UniProtKB-SubCell"/>
</dbReference>
<evidence type="ECO:0000256" key="4">
    <source>
        <dbReference type="ARBA" id="ARBA00023125"/>
    </source>
</evidence>
<keyword evidence="6" id="KW-0804">Transcription</keyword>
<dbReference type="PANTHER" id="PTHR45614">
    <property type="entry name" value="MYB PROTEIN-RELATED"/>
    <property type="match status" value="1"/>
</dbReference>
<comment type="subcellular location">
    <subcellularLocation>
        <location evidence="1">Nucleus</location>
    </subcellularLocation>
</comment>
<dbReference type="InterPro" id="IPR001005">
    <property type="entry name" value="SANT/Myb"/>
</dbReference>
<feature type="domain" description="Myb-like" evidence="9">
    <location>
        <begin position="34"/>
        <end position="81"/>
    </location>
</feature>
<evidence type="ECO:0000256" key="3">
    <source>
        <dbReference type="ARBA" id="ARBA00023015"/>
    </source>
</evidence>
<accession>A0A8C9QAU7</accession>
<keyword evidence="12" id="KW-1185">Reference proteome</keyword>
<evidence type="ECO:0000259" key="10">
    <source>
        <dbReference type="PROSITE" id="PS51294"/>
    </source>
</evidence>
<proteinExistence type="predicted"/>
<keyword evidence="4" id="KW-0238">DNA-binding</keyword>
<keyword evidence="5" id="KW-0010">Activator</keyword>
<dbReference type="InterPro" id="IPR009057">
    <property type="entry name" value="Homeodomain-like_sf"/>
</dbReference>
<feature type="region of interest" description="Disordered" evidence="8">
    <location>
        <begin position="1"/>
        <end position="22"/>
    </location>
</feature>
<evidence type="ECO:0000256" key="6">
    <source>
        <dbReference type="ARBA" id="ARBA00023163"/>
    </source>
</evidence>
<name>A0A8C9QAU7_SPEDA</name>
<evidence type="ECO:0000259" key="9">
    <source>
        <dbReference type="PROSITE" id="PS50090"/>
    </source>
</evidence>
<dbReference type="FunFam" id="1.10.10.60:FF:000042">
    <property type="entry name" value="Transcriptional activator Myb isoform A"/>
    <property type="match status" value="1"/>
</dbReference>
<evidence type="ECO:0000256" key="5">
    <source>
        <dbReference type="ARBA" id="ARBA00023159"/>
    </source>
</evidence>
<evidence type="ECO:0000256" key="8">
    <source>
        <dbReference type="SAM" id="MobiDB-lite"/>
    </source>
</evidence>
<reference evidence="11" key="2">
    <citation type="submission" date="2025-09" db="UniProtKB">
        <authorList>
            <consortium name="Ensembl"/>
        </authorList>
    </citation>
    <scope>IDENTIFICATION</scope>
</reference>
<dbReference type="AlphaFoldDB" id="A0A8C9QAU7"/>
<dbReference type="SMART" id="SM00717">
    <property type="entry name" value="SANT"/>
    <property type="match status" value="3"/>
</dbReference>
<feature type="domain" description="HTH myb-type" evidence="10">
    <location>
        <begin position="82"/>
        <end position="137"/>
    </location>
</feature>
<dbReference type="Pfam" id="PF00249">
    <property type="entry name" value="Myb_DNA-binding"/>
    <property type="match status" value="1"/>
</dbReference>
<keyword evidence="7" id="KW-0539">Nucleus</keyword>
<evidence type="ECO:0000313" key="11">
    <source>
        <dbReference type="Ensembl" id="ENSSDAP00000023007.1"/>
    </source>
</evidence>
<evidence type="ECO:0000256" key="1">
    <source>
        <dbReference type="ARBA" id="ARBA00004123"/>
    </source>
</evidence>
<dbReference type="Pfam" id="PF07988">
    <property type="entry name" value="LMSTEN"/>
    <property type="match status" value="1"/>
</dbReference>
<keyword evidence="3" id="KW-0805">Transcription regulation</keyword>
<dbReference type="FunFam" id="1.10.10.60:FF:000010">
    <property type="entry name" value="Transcriptional activator Myb isoform A"/>
    <property type="match status" value="1"/>
</dbReference>
<dbReference type="PROSITE" id="PS50090">
    <property type="entry name" value="MYB_LIKE"/>
    <property type="match status" value="3"/>
</dbReference>